<evidence type="ECO:0000256" key="1">
    <source>
        <dbReference type="SAM" id="MobiDB-lite"/>
    </source>
</evidence>
<feature type="compositionally biased region" description="Basic and acidic residues" evidence="1">
    <location>
        <begin position="199"/>
        <end position="212"/>
    </location>
</feature>
<accession>A0A7S1SKF5</accession>
<dbReference type="EMBL" id="HBGG01006695">
    <property type="protein sequence ID" value="CAD9201060.1"/>
    <property type="molecule type" value="Transcribed_RNA"/>
</dbReference>
<feature type="compositionally biased region" description="Low complexity" evidence="1">
    <location>
        <begin position="236"/>
        <end position="256"/>
    </location>
</feature>
<feature type="compositionally biased region" description="Low complexity" evidence="1">
    <location>
        <begin position="156"/>
        <end position="170"/>
    </location>
</feature>
<dbReference type="InterPro" id="IPR016024">
    <property type="entry name" value="ARM-type_fold"/>
</dbReference>
<evidence type="ECO:0000313" key="2">
    <source>
        <dbReference type="EMBL" id="CAD9201060.1"/>
    </source>
</evidence>
<feature type="region of interest" description="Disordered" evidence="1">
    <location>
        <begin position="69"/>
        <end position="260"/>
    </location>
</feature>
<feature type="compositionally biased region" description="Gly residues" evidence="1">
    <location>
        <begin position="98"/>
        <end position="107"/>
    </location>
</feature>
<feature type="region of interest" description="Disordered" evidence="1">
    <location>
        <begin position="272"/>
        <end position="352"/>
    </location>
</feature>
<organism evidence="2">
    <name type="scientific">Tetraselmis chuii</name>
    <dbReference type="NCBI Taxonomy" id="63592"/>
    <lineage>
        <taxon>Eukaryota</taxon>
        <taxon>Viridiplantae</taxon>
        <taxon>Chlorophyta</taxon>
        <taxon>core chlorophytes</taxon>
        <taxon>Chlorodendrophyceae</taxon>
        <taxon>Chlorodendrales</taxon>
        <taxon>Chlorodendraceae</taxon>
        <taxon>Tetraselmis</taxon>
    </lineage>
</organism>
<feature type="region of interest" description="Disordered" evidence="1">
    <location>
        <begin position="1"/>
        <end position="29"/>
    </location>
</feature>
<gene>
    <name evidence="2" type="ORF">TCHU04912_LOCUS3293</name>
</gene>
<reference evidence="2" key="1">
    <citation type="submission" date="2021-01" db="EMBL/GenBank/DDBJ databases">
        <authorList>
            <person name="Corre E."/>
            <person name="Pelletier E."/>
            <person name="Niang G."/>
            <person name="Scheremetjew M."/>
            <person name="Finn R."/>
            <person name="Kale V."/>
            <person name="Holt S."/>
            <person name="Cochrane G."/>
            <person name="Meng A."/>
            <person name="Brown T."/>
            <person name="Cohen L."/>
        </authorList>
    </citation>
    <scope>NUCLEOTIDE SEQUENCE</scope>
    <source>
        <strain evidence="2">PLY429</strain>
    </source>
</reference>
<dbReference type="SUPFAM" id="SSF48371">
    <property type="entry name" value="ARM repeat"/>
    <property type="match status" value="1"/>
</dbReference>
<dbReference type="InterPro" id="IPR011989">
    <property type="entry name" value="ARM-like"/>
</dbReference>
<sequence>MSGSGSTRRSSSYRHPSPSHPHRHHLRDHQTTDILQHPSVARLLGFPGGEGGQGSMAVDPQPILLHSSTRSAAPHSVAHHSIGHHGSTVGRSTAGHAKAGGGGGAAVGSGSRSRRLHSAGLTHPNGRGVVSRRPPTPDFTTHNTRRGPSQAEEAYSSPARATTSRSTSSAGGAVRQEGAREAPAQRVSSRPAADPTVSSDRRRASRKEEFLREMGLVTEGGSAPDVQSPHQRRRSAGASTSFSSPASAPRSSARLSWGGGAEVATQARIASAHQTNGMNPERREKSNGSVARPKIRPSSTRHMDGADVRSPSKPHPRSSGKTSTSARASAAVDGGRLRREGRAPAPMRPQRKGLARFIAHQPVVRAEKVVAEVAAMLAVLSDKKAGYAVQLQAVHQLNGALLQAQSLVEAEAMGVMAATPQIVTALIALVTSGEPHAYIALNALHFVAFCPEAWRLMVSLDVMEALVGILRAGESVEEELRHSALALLVTLGSTPEGSSRAADMKAMKTVVTKFMSSADHATRCQAHELLKELLMDAKGLRTFSAHPRLLLLLECHLQLEPDGSAEQRSVRDTMKYLTTVQRCCAQPAVESRAGV</sequence>
<dbReference type="Gene3D" id="1.25.10.10">
    <property type="entry name" value="Leucine-rich Repeat Variant"/>
    <property type="match status" value="1"/>
</dbReference>
<proteinExistence type="predicted"/>
<dbReference type="AlphaFoldDB" id="A0A7S1SKF5"/>
<name>A0A7S1SKF5_9CHLO</name>
<protein>
    <submittedName>
        <fullName evidence="2">Uncharacterized protein</fullName>
    </submittedName>
</protein>
<feature type="compositionally biased region" description="Low complexity" evidence="1">
    <location>
        <begin position="1"/>
        <end position="16"/>
    </location>
</feature>